<keyword evidence="3 4" id="KW-0620">Polyamine biosynthesis</keyword>
<feature type="domain" description="PABS" evidence="8">
    <location>
        <begin position="2"/>
        <end position="237"/>
    </location>
</feature>
<dbReference type="EC" id="2.5.1.16" evidence="4"/>
<comment type="catalytic activity">
    <reaction evidence="4 7">
        <text>S-adenosyl 3-(methylsulfanyl)propylamine + putrescine = S-methyl-5'-thioadenosine + spermidine + H(+)</text>
        <dbReference type="Rhea" id="RHEA:12721"/>
        <dbReference type="ChEBI" id="CHEBI:15378"/>
        <dbReference type="ChEBI" id="CHEBI:17509"/>
        <dbReference type="ChEBI" id="CHEBI:57443"/>
        <dbReference type="ChEBI" id="CHEBI:57834"/>
        <dbReference type="ChEBI" id="CHEBI:326268"/>
        <dbReference type="EC" id="2.5.1.16"/>
    </reaction>
</comment>
<feature type="binding site" evidence="4">
    <location>
        <begin position="138"/>
        <end position="139"/>
    </location>
    <ligand>
        <name>S-methyl-5'-thioadenosine</name>
        <dbReference type="ChEBI" id="CHEBI:17509"/>
    </ligand>
</feature>
<dbReference type="CDD" id="cd02440">
    <property type="entry name" value="AdoMet_MTases"/>
    <property type="match status" value="1"/>
</dbReference>
<dbReference type="InterPro" id="IPR029063">
    <property type="entry name" value="SAM-dependent_MTases_sf"/>
</dbReference>
<evidence type="ECO:0000256" key="2">
    <source>
        <dbReference type="ARBA" id="ARBA00022679"/>
    </source>
</evidence>
<protein>
    <recommendedName>
        <fullName evidence="4">Polyamine aminopropyltransferase</fullName>
    </recommendedName>
    <alternativeName>
        <fullName evidence="4">Putrescine aminopropyltransferase</fullName>
        <shortName evidence="4">PAPT</shortName>
    </alternativeName>
    <alternativeName>
        <fullName evidence="4">Spermidine synthase</fullName>
        <shortName evidence="4">SPDS</shortName>
        <shortName evidence="4">SPDSY</shortName>
        <ecNumber evidence="4">2.5.1.16</ecNumber>
    </alternativeName>
</protein>
<dbReference type="Gene3D" id="2.30.140.10">
    <property type="entry name" value="Spermidine synthase, tetramerisation domain"/>
    <property type="match status" value="1"/>
</dbReference>
<proteinExistence type="inferred from homology"/>
<dbReference type="PANTHER" id="PTHR11558:SF11">
    <property type="entry name" value="SPERMIDINE SYNTHASE"/>
    <property type="match status" value="1"/>
</dbReference>
<dbReference type="EMBL" id="CP042467">
    <property type="protein sequence ID" value="QED26860.1"/>
    <property type="molecule type" value="Genomic_DNA"/>
</dbReference>
<feature type="binding site" evidence="4">
    <location>
        <position position="106"/>
    </location>
    <ligand>
        <name>S-methyl-5'-thioadenosine</name>
        <dbReference type="ChEBI" id="CHEBI:17509"/>
    </ligand>
</feature>
<dbReference type="InterPro" id="IPR030373">
    <property type="entry name" value="PABS_CS"/>
</dbReference>
<evidence type="ECO:0000256" key="5">
    <source>
        <dbReference type="PROSITE-ProRule" id="PRU00354"/>
    </source>
</evidence>
<dbReference type="InterPro" id="IPR001045">
    <property type="entry name" value="Spermi_synthase"/>
</dbReference>
<comment type="subunit">
    <text evidence="4">Homodimer or homotetramer.</text>
</comment>
<comment type="function">
    <text evidence="4">Catalyzes the irreversible transfer of a propylamine group from the amino donor S-adenosylmethioninamine (decarboxy-AdoMet) to putrescine (1,4-diaminobutane) to yield spermidine.</text>
</comment>
<dbReference type="GO" id="GO:0004766">
    <property type="term" value="F:spermidine synthase activity"/>
    <property type="evidence" value="ECO:0007669"/>
    <property type="project" value="UniProtKB-UniRule"/>
</dbReference>
<dbReference type="NCBIfam" id="NF002010">
    <property type="entry name" value="PRK00811.1"/>
    <property type="match status" value="1"/>
</dbReference>
<dbReference type="RefSeq" id="WP_146958545.1">
    <property type="nucleotide sequence ID" value="NZ_CP042467.1"/>
</dbReference>
<dbReference type="PROSITE" id="PS51006">
    <property type="entry name" value="PABS_2"/>
    <property type="match status" value="1"/>
</dbReference>
<feature type="binding site" evidence="4">
    <location>
        <position position="164"/>
    </location>
    <ligand>
        <name>S-methyl-5'-thioadenosine</name>
        <dbReference type="ChEBI" id="CHEBI:17509"/>
    </ligand>
</feature>
<keyword evidence="4 7" id="KW-0745">Spermidine biosynthesis</keyword>
<feature type="active site" description="Proton acceptor" evidence="4 5">
    <location>
        <position position="157"/>
    </location>
</feature>
<dbReference type="Pfam" id="PF01564">
    <property type="entry name" value="Spermine_synth"/>
    <property type="match status" value="1"/>
</dbReference>
<evidence type="ECO:0000259" key="8">
    <source>
        <dbReference type="PROSITE" id="PS51006"/>
    </source>
</evidence>
<comment type="caution">
    <text evidence="4">Lacks conserved residue(s) required for the propagation of feature annotation.</text>
</comment>
<accession>A0A5B8XMK4</accession>
<keyword evidence="10" id="KW-1185">Reference proteome</keyword>
<dbReference type="InterPro" id="IPR030374">
    <property type="entry name" value="PABS"/>
</dbReference>
<comment type="similarity">
    <text evidence="1 4 6">Belongs to the spermidine/spermine synthase family.</text>
</comment>
<reference evidence="9 10" key="1">
    <citation type="submission" date="2019-08" db="EMBL/GenBank/DDBJ databases">
        <authorList>
            <person name="Liang Q."/>
        </authorList>
    </citation>
    <scope>NUCLEOTIDE SEQUENCE [LARGE SCALE GENOMIC DNA]</scope>
    <source>
        <strain evidence="9 10">V1718</strain>
    </source>
</reference>
<dbReference type="InterPro" id="IPR037163">
    <property type="entry name" value="Spermidine_synt_N_sf"/>
</dbReference>
<comment type="pathway">
    <text evidence="4">Amine and polyamine biosynthesis; spermidine biosynthesis; spermidine from putrescine: step 1/1.</text>
</comment>
<sequence length="280" mass="31882">MALWYDEVINDQVRFGLKLKRTLFMGENQYQTVSVVETEAMGRALLIDDLWMTSEVDEKGYHEMITHPAMVTAPKIERVLIIGGGDGGTAREVLRYSEVKHLDMVEIDGMVVDASKEFLPSIGGSAWTDPRFHLTIGDGIEWVNRTDLEPYDVIIVDGSDPVGPAEGLFNKSFYQACFDRLTDDGVFVTQSESAILFLDTHVEMVNLIKEVFGHAFPYYRGVFLYSAGPWSWTYASKKIRPENIVDSRMSMIEDIAEIYNRDIHHGIFAIPNYVRRRLKL</sequence>
<dbReference type="GO" id="GO:0008295">
    <property type="term" value="P:spermidine biosynthetic process"/>
    <property type="evidence" value="ECO:0007669"/>
    <property type="project" value="UniProtKB-UniRule"/>
</dbReference>
<gene>
    <name evidence="4 9" type="primary">speE</name>
    <name evidence="9" type="ORF">FRD01_06315</name>
</gene>
<dbReference type="AlphaFoldDB" id="A0A5B8XMK4"/>
<name>A0A5B8XMK4_9DELT</name>
<feature type="binding site" evidence="4">
    <location>
        <position position="86"/>
    </location>
    <ligand>
        <name>spermidine</name>
        <dbReference type="ChEBI" id="CHEBI:57834"/>
    </ligand>
</feature>
<evidence type="ECO:0000256" key="7">
    <source>
        <dbReference type="RuleBase" id="RU003837"/>
    </source>
</evidence>
<evidence type="ECO:0000256" key="4">
    <source>
        <dbReference type="HAMAP-Rule" id="MF_00198"/>
    </source>
</evidence>
<organism evidence="9 10">
    <name type="scientific">Microvenator marinus</name>
    <dbReference type="NCBI Taxonomy" id="2600177"/>
    <lineage>
        <taxon>Bacteria</taxon>
        <taxon>Deltaproteobacteria</taxon>
        <taxon>Bradymonadales</taxon>
        <taxon>Microvenatoraceae</taxon>
        <taxon>Microvenator</taxon>
    </lineage>
</organism>
<keyword evidence="2 4" id="KW-0808">Transferase</keyword>
<dbReference type="KEGG" id="bbae:FRD01_06315"/>
<dbReference type="SUPFAM" id="SSF53335">
    <property type="entry name" value="S-adenosyl-L-methionine-dependent methyltransferases"/>
    <property type="match status" value="1"/>
</dbReference>
<dbReference type="InterPro" id="IPR035246">
    <property type="entry name" value="Spermidine_synt_N"/>
</dbReference>
<dbReference type="Gene3D" id="3.40.50.150">
    <property type="entry name" value="Vaccinia Virus protein VP39"/>
    <property type="match status" value="1"/>
</dbReference>
<dbReference type="UniPathway" id="UPA00248">
    <property type="reaction ID" value="UER00314"/>
</dbReference>
<dbReference type="HAMAP" id="MF_00198">
    <property type="entry name" value="Spermidine_synth"/>
    <property type="match status" value="1"/>
</dbReference>
<dbReference type="NCBIfam" id="TIGR00417">
    <property type="entry name" value="speE"/>
    <property type="match status" value="1"/>
</dbReference>
<feature type="binding site" evidence="4">
    <location>
        <position position="62"/>
    </location>
    <ligand>
        <name>spermidine</name>
        <dbReference type="ChEBI" id="CHEBI:57834"/>
    </ligand>
</feature>
<dbReference type="PANTHER" id="PTHR11558">
    <property type="entry name" value="SPERMIDINE/SPERMINE SYNTHASE"/>
    <property type="match status" value="1"/>
</dbReference>
<feature type="binding site" evidence="4">
    <location>
        <position position="31"/>
    </location>
    <ligand>
        <name>S-methyl-5'-thioadenosine</name>
        <dbReference type="ChEBI" id="CHEBI:17509"/>
    </ligand>
</feature>
<dbReference type="Pfam" id="PF17284">
    <property type="entry name" value="Spermine_synt_N"/>
    <property type="match status" value="1"/>
</dbReference>
<evidence type="ECO:0000313" key="9">
    <source>
        <dbReference type="EMBL" id="QED26860.1"/>
    </source>
</evidence>
<evidence type="ECO:0000313" key="10">
    <source>
        <dbReference type="Proteomes" id="UP000321595"/>
    </source>
</evidence>
<dbReference type="Proteomes" id="UP000321595">
    <property type="component" value="Chromosome"/>
</dbReference>
<evidence type="ECO:0000256" key="3">
    <source>
        <dbReference type="ARBA" id="ARBA00023115"/>
    </source>
</evidence>
<evidence type="ECO:0000256" key="1">
    <source>
        <dbReference type="ARBA" id="ARBA00007867"/>
    </source>
</evidence>
<dbReference type="PROSITE" id="PS01330">
    <property type="entry name" value="PABS_1"/>
    <property type="match status" value="1"/>
</dbReference>
<evidence type="ECO:0000256" key="6">
    <source>
        <dbReference type="RuleBase" id="RU003836"/>
    </source>
</evidence>
<dbReference type="OrthoDB" id="9793120at2"/>